<comment type="caution">
    <text evidence="3">The sequence shown here is derived from an EMBL/GenBank/DDBJ whole genome shotgun (WGS) entry which is preliminary data.</text>
</comment>
<proteinExistence type="predicted"/>
<dbReference type="Proteomes" id="UP000660611">
    <property type="component" value="Unassembled WGS sequence"/>
</dbReference>
<evidence type="ECO:0000256" key="1">
    <source>
        <dbReference type="SAM" id="MobiDB-lite"/>
    </source>
</evidence>
<feature type="region of interest" description="Disordered" evidence="1">
    <location>
        <begin position="52"/>
        <end position="71"/>
    </location>
</feature>
<dbReference type="RefSeq" id="WP_203852482.1">
    <property type="nucleotide sequence ID" value="NZ_BAAAVW010000014.1"/>
</dbReference>
<sequence length="71" mass="7508">MRKALTVAGAVLFIGALAWLYHSTGRSAFLALAGATTGVLLRILWLEPRRARDVPADQPSPDKQGDPPGAP</sequence>
<reference evidence="3" key="1">
    <citation type="submission" date="2021-01" db="EMBL/GenBank/DDBJ databases">
        <title>Whole genome shotgun sequence of Dactylosporangium siamense NBRC 106093.</title>
        <authorList>
            <person name="Komaki H."/>
            <person name="Tamura T."/>
        </authorList>
    </citation>
    <scope>NUCLEOTIDE SEQUENCE</scope>
    <source>
        <strain evidence="3">NBRC 106093</strain>
    </source>
</reference>
<gene>
    <name evidence="3" type="ORF">Dsi01nite_088930</name>
</gene>
<keyword evidence="2" id="KW-1133">Transmembrane helix</keyword>
<keyword evidence="2" id="KW-0472">Membrane</keyword>
<dbReference type="EMBL" id="BONQ01000139">
    <property type="protein sequence ID" value="GIG50852.1"/>
    <property type="molecule type" value="Genomic_DNA"/>
</dbReference>
<keyword evidence="4" id="KW-1185">Reference proteome</keyword>
<accession>A0A919PWA5</accession>
<evidence type="ECO:0000313" key="4">
    <source>
        <dbReference type="Proteomes" id="UP000660611"/>
    </source>
</evidence>
<organism evidence="3 4">
    <name type="scientific">Dactylosporangium siamense</name>
    <dbReference type="NCBI Taxonomy" id="685454"/>
    <lineage>
        <taxon>Bacteria</taxon>
        <taxon>Bacillati</taxon>
        <taxon>Actinomycetota</taxon>
        <taxon>Actinomycetes</taxon>
        <taxon>Micromonosporales</taxon>
        <taxon>Micromonosporaceae</taxon>
        <taxon>Dactylosporangium</taxon>
    </lineage>
</organism>
<protein>
    <submittedName>
        <fullName evidence="3">Uncharacterized protein</fullName>
    </submittedName>
</protein>
<name>A0A919PWA5_9ACTN</name>
<keyword evidence="2" id="KW-0812">Transmembrane</keyword>
<dbReference type="AlphaFoldDB" id="A0A919PWA5"/>
<evidence type="ECO:0000256" key="2">
    <source>
        <dbReference type="SAM" id="Phobius"/>
    </source>
</evidence>
<feature type="transmembrane region" description="Helical" evidence="2">
    <location>
        <begin position="28"/>
        <end position="45"/>
    </location>
</feature>
<evidence type="ECO:0000313" key="3">
    <source>
        <dbReference type="EMBL" id="GIG50852.1"/>
    </source>
</evidence>